<feature type="compositionally biased region" description="Basic residues" evidence="1">
    <location>
        <begin position="98"/>
        <end position="107"/>
    </location>
</feature>
<keyword evidence="3" id="KW-1185">Reference proteome</keyword>
<dbReference type="Proteomes" id="UP000026962">
    <property type="component" value="Chromosome 5"/>
</dbReference>
<proteinExistence type="predicted"/>
<dbReference type="AlphaFoldDB" id="A0A0E0KZN3"/>
<sequence>MTRMVAGWWASDKAMTDEIKKIILKLKQKQNHNSNKINSSTSLIELHLMRGAAGRFALYWGSGGDGAWGISDGSPANCAIKGALVVAEPTMERIAKIRRRQNRSRAKTGREEAKEKKWRGEGDNLPSDEELVFLRRAAGPGLQDSLISSCGGSGERGREAGGKRDRAEKAAREGVKPYGTWAGLAGRKIYFLRKAAHERKLIVFHLNRFLIGSLCLIGGRGAIRTINRTKLKRKETKQYREREETSAFHEKRGDAGGGGGCCAGSLSLAGNRAGWRLGAGDAGLGADPQAVSLRVVDLTKRRSSAEEPAASTADGATAASAAAATLCTLLN</sequence>
<feature type="region of interest" description="Disordered" evidence="1">
    <location>
        <begin position="98"/>
        <end position="122"/>
    </location>
</feature>
<organism evidence="2">
    <name type="scientific">Oryza punctata</name>
    <name type="common">Red rice</name>
    <dbReference type="NCBI Taxonomy" id="4537"/>
    <lineage>
        <taxon>Eukaryota</taxon>
        <taxon>Viridiplantae</taxon>
        <taxon>Streptophyta</taxon>
        <taxon>Embryophyta</taxon>
        <taxon>Tracheophyta</taxon>
        <taxon>Spermatophyta</taxon>
        <taxon>Magnoliopsida</taxon>
        <taxon>Liliopsida</taxon>
        <taxon>Poales</taxon>
        <taxon>Poaceae</taxon>
        <taxon>BOP clade</taxon>
        <taxon>Oryzoideae</taxon>
        <taxon>Oryzeae</taxon>
        <taxon>Oryzinae</taxon>
        <taxon>Oryza</taxon>
    </lineage>
</organism>
<accession>A0A0E0KZN3</accession>
<name>A0A0E0KZN3_ORYPU</name>
<dbReference type="HOGENOM" id="CLU_840406_0_0_1"/>
<feature type="compositionally biased region" description="Basic and acidic residues" evidence="1">
    <location>
        <begin position="108"/>
        <end position="122"/>
    </location>
</feature>
<protein>
    <submittedName>
        <fullName evidence="2">Uncharacterized protein</fullName>
    </submittedName>
</protein>
<evidence type="ECO:0000256" key="1">
    <source>
        <dbReference type="SAM" id="MobiDB-lite"/>
    </source>
</evidence>
<evidence type="ECO:0000313" key="3">
    <source>
        <dbReference type="Proteomes" id="UP000026962"/>
    </source>
</evidence>
<evidence type="ECO:0000313" key="2">
    <source>
        <dbReference type="EnsemblPlants" id="OPUNC05G06300.1"/>
    </source>
</evidence>
<dbReference type="Gramene" id="OPUNC05G06300.1">
    <property type="protein sequence ID" value="OPUNC05G06300.1"/>
    <property type="gene ID" value="OPUNC05G06300"/>
</dbReference>
<dbReference type="EnsemblPlants" id="OPUNC05G06300.1">
    <property type="protein sequence ID" value="OPUNC05G06300.1"/>
    <property type="gene ID" value="OPUNC05G06300"/>
</dbReference>
<reference evidence="2" key="1">
    <citation type="submission" date="2015-04" db="UniProtKB">
        <authorList>
            <consortium name="EnsemblPlants"/>
        </authorList>
    </citation>
    <scope>IDENTIFICATION</scope>
</reference>
<feature type="compositionally biased region" description="Basic and acidic residues" evidence="1">
    <location>
        <begin position="155"/>
        <end position="171"/>
    </location>
</feature>
<feature type="region of interest" description="Disordered" evidence="1">
    <location>
        <begin position="148"/>
        <end position="171"/>
    </location>
</feature>
<reference evidence="2" key="2">
    <citation type="submission" date="2018-05" db="EMBL/GenBank/DDBJ databases">
        <title>OpunRS2 (Oryza punctata Reference Sequence Version 2).</title>
        <authorList>
            <person name="Zhang J."/>
            <person name="Kudrna D."/>
            <person name="Lee S."/>
            <person name="Talag J."/>
            <person name="Welchert J."/>
            <person name="Wing R.A."/>
        </authorList>
    </citation>
    <scope>NUCLEOTIDE SEQUENCE [LARGE SCALE GENOMIC DNA]</scope>
</reference>